<accession>A0A644YFN8</accession>
<dbReference type="AlphaFoldDB" id="A0A644YFN8"/>
<name>A0A644YFN8_9ZZZZ</name>
<comment type="caution">
    <text evidence="1">The sequence shown here is derived from an EMBL/GenBank/DDBJ whole genome shotgun (WGS) entry which is preliminary data.</text>
</comment>
<proteinExistence type="predicted"/>
<sequence length="134" mass="13479">MSGAVHVAGYGTVFAVTHTRQIVIGVIYIVGSHILGAGPGKGDVVGTAVAARVVVELIGDGEAFFLIFAKDTVYVDVCVAAAVGRNNRGIAAHGGCTEVLQVISVFAGGESGISIGISVLVISGNTLGFSAHHF</sequence>
<dbReference type="EMBL" id="VSSQ01004902">
    <property type="protein sequence ID" value="MPM27077.1"/>
    <property type="molecule type" value="Genomic_DNA"/>
</dbReference>
<gene>
    <name evidence="1" type="ORF">SDC9_73582</name>
</gene>
<organism evidence="1">
    <name type="scientific">bioreactor metagenome</name>
    <dbReference type="NCBI Taxonomy" id="1076179"/>
    <lineage>
        <taxon>unclassified sequences</taxon>
        <taxon>metagenomes</taxon>
        <taxon>ecological metagenomes</taxon>
    </lineage>
</organism>
<protein>
    <submittedName>
        <fullName evidence="1">Uncharacterized protein</fullName>
    </submittedName>
</protein>
<reference evidence="1" key="1">
    <citation type="submission" date="2019-08" db="EMBL/GenBank/DDBJ databases">
        <authorList>
            <person name="Kucharzyk K."/>
            <person name="Murdoch R.W."/>
            <person name="Higgins S."/>
            <person name="Loffler F."/>
        </authorList>
    </citation>
    <scope>NUCLEOTIDE SEQUENCE</scope>
</reference>
<evidence type="ECO:0000313" key="1">
    <source>
        <dbReference type="EMBL" id="MPM27077.1"/>
    </source>
</evidence>